<keyword evidence="4" id="KW-1185">Reference proteome</keyword>
<dbReference type="Gene3D" id="1.25.40.10">
    <property type="entry name" value="Tetratricopeptide repeat domain"/>
    <property type="match status" value="1"/>
</dbReference>
<dbReference type="InterPro" id="IPR050754">
    <property type="entry name" value="FKBP4/5/8-like"/>
</dbReference>
<dbReference type="SUPFAM" id="SSF48452">
    <property type="entry name" value="TPR-like"/>
    <property type="match status" value="1"/>
</dbReference>
<dbReference type="Proteomes" id="UP000694388">
    <property type="component" value="Unplaced"/>
</dbReference>
<protein>
    <submittedName>
        <fullName evidence="3">FKBP prolyl isomerase like</fullName>
    </submittedName>
</protein>
<reference evidence="3" key="1">
    <citation type="submission" date="2025-08" db="UniProtKB">
        <authorList>
            <consortium name="Ensembl"/>
        </authorList>
    </citation>
    <scope>IDENTIFICATION</scope>
</reference>
<accession>A0A8C4QX95</accession>
<sequence>SFREFKVPVKERGTRNPFMRGVRGLRPPRIGQMQPSRGKGLLGADFEPQNVFNTKAPEEETHNPSDGKAMERSIRNDGCNGDAFGAQGSLWHCPAARFTKMIVLPGWGLERPREGSMCHLRVWFMNGDEVGPVPGPPYQLGGWRWATIGEADSDVAVVFESCLESMRKGERCVIGLMKNAGGWHGWQVNIQGEDELKCEKSRGVKLFGAGAPRDAARRFGRAIRLLVCTRLEGEVDEELALLYANLAACHLSLGCFRLAERSCNLALSLRPELLKALYRRGRARLERGDLQAAREDLERVLVLEPCCSATKRMLALLREREKAEARKMGQALRKMFS</sequence>
<feature type="region of interest" description="Disordered" evidence="2">
    <location>
        <begin position="14"/>
        <end position="74"/>
    </location>
</feature>
<dbReference type="SMART" id="SM00028">
    <property type="entry name" value="TPR"/>
    <property type="match status" value="2"/>
</dbReference>
<evidence type="ECO:0000256" key="2">
    <source>
        <dbReference type="SAM" id="MobiDB-lite"/>
    </source>
</evidence>
<dbReference type="InterPro" id="IPR019734">
    <property type="entry name" value="TPR_rpt"/>
</dbReference>
<reference evidence="3" key="2">
    <citation type="submission" date="2025-09" db="UniProtKB">
        <authorList>
            <consortium name="Ensembl"/>
        </authorList>
    </citation>
    <scope>IDENTIFICATION</scope>
</reference>
<feature type="compositionally biased region" description="Basic and acidic residues" evidence="2">
    <location>
        <begin position="56"/>
        <end position="74"/>
    </location>
</feature>
<dbReference type="InterPro" id="IPR011990">
    <property type="entry name" value="TPR-like_helical_dom_sf"/>
</dbReference>
<dbReference type="PROSITE" id="PS50005">
    <property type="entry name" value="TPR"/>
    <property type="match status" value="1"/>
</dbReference>
<keyword evidence="1" id="KW-0802">TPR repeat</keyword>
<dbReference type="Ensembl" id="ENSEBUT00000022538.1">
    <property type="protein sequence ID" value="ENSEBUP00000021962.1"/>
    <property type="gene ID" value="ENSEBUG00000013548.1"/>
</dbReference>
<name>A0A8C4QX95_EPTBU</name>
<feature type="repeat" description="TPR" evidence="1">
    <location>
        <begin position="274"/>
        <end position="307"/>
    </location>
</feature>
<evidence type="ECO:0000256" key="1">
    <source>
        <dbReference type="PROSITE-ProRule" id="PRU00339"/>
    </source>
</evidence>
<evidence type="ECO:0000313" key="4">
    <source>
        <dbReference type="Proteomes" id="UP000694388"/>
    </source>
</evidence>
<dbReference type="AlphaFoldDB" id="A0A8C4QX95"/>
<dbReference type="PANTHER" id="PTHR46512">
    <property type="entry name" value="PEPTIDYLPROLYL ISOMERASE"/>
    <property type="match status" value="1"/>
</dbReference>
<dbReference type="OMA" id="WTELTIG"/>
<dbReference type="GeneTree" id="ENSGT00920000149187"/>
<proteinExistence type="predicted"/>
<dbReference type="PANTHER" id="PTHR46512:SF10">
    <property type="entry name" value="FK506-BINDING PROTEIN-LIKE"/>
    <property type="match status" value="1"/>
</dbReference>
<organism evidence="3 4">
    <name type="scientific">Eptatretus burgeri</name>
    <name type="common">Inshore hagfish</name>
    <dbReference type="NCBI Taxonomy" id="7764"/>
    <lineage>
        <taxon>Eukaryota</taxon>
        <taxon>Metazoa</taxon>
        <taxon>Chordata</taxon>
        <taxon>Craniata</taxon>
        <taxon>Vertebrata</taxon>
        <taxon>Cyclostomata</taxon>
        <taxon>Myxini</taxon>
        <taxon>Myxiniformes</taxon>
        <taxon>Myxinidae</taxon>
        <taxon>Eptatretinae</taxon>
        <taxon>Eptatretus</taxon>
    </lineage>
</organism>
<evidence type="ECO:0000313" key="3">
    <source>
        <dbReference type="Ensembl" id="ENSEBUP00000021962.1"/>
    </source>
</evidence>